<comment type="similarity">
    <text evidence="2">Belongs to the UPP synthase family.</text>
</comment>
<feature type="binding site" evidence="2">
    <location>
        <position position="80"/>
    </location>
    <ligand>
        <name>substrate</name>
    </ligand>
</feature>
<dbReference type="AlphaFoldDB" id="A0A0M2NFA0"/>
<gene>
    <name evidence="3" type="ORF">CHK_2858</name>
</gene>
<dbReference type="PROSITE" id="PS01066">
    <property type="entry name" value="UPP_SYNTHASE"/>
    <property type="match status" value="1"/>
</dbReference>
<dbReference type="PATRIC" id="fig|270498.16.peg.637"/>
<sequence>MGLFSKKRSAELTELDLHKLPRHVAVIMDGNGRWAKKRMMPRVAGHRAGMSKVKTIIRMSSDIGIKYLTLYAFSTENWKRPKEEVGALMGLLIEYLQRELDEMHERNVIFNTIGDITKLPQPVIEVLENAKKKTKNNTGLTLNIALNYGSRTEIAQAVRSIAQETKDGKIAVDEIDEQMISDHLETSGQPDPDFMIRTSGEERLSNYLLYQLAYAEFYFTPVYWPDFDEKEYETALIEYQNRQRRYGGL</sequence>
<dbReference type="GO" id="GO:0016094">
    <property type="term" value="P:polyprenol biosynthetic process"/>
    <property type="evidence" value="ECO:0007669"/>
    <property type="project" value="TreeGrafter"/>
</dbReference>
<feature type="binding site" evidence="2">
    <location>
        <position position="29"/>
    </location>
    <ligand>
        <name>Mg(2+)</name>
        <dbReference type="ChEBI" id="CHEBI:18420"/>
    </ligand>
</feature>
<protein>
    <recommendedName>
        <fullName evidence="2">Isoprenyl transferase</fullName>
        <ecNumber evidence="2">2.5.1.-</ecNumber>
    </recommendedName>
</protein>
<feature type="binding site" evidence="2">
    <location>
        <position position="197"/>
    </location>
    <ligand>
        <name>substrate</name>
    </ligand>
</feature>
<dbReference type="GO" id="GO:0000287">
    <property type="term" value="F:magnesium ion binding"/>
    <property type="evidence" value="ECO:0007669"/>
    <property type="project" value="UniProtKB-UniRule"/>
</dbReference>
<proteinExistence type="inferred from homology"/>
<feature type="binding site" evidence="2">
    <location>
        <position position="78"/>
    </location>
    <ligand>
        <name>substrate</name>
    </ligand>
</feature>
<dbReference type="FunFam" id="3.40.1180.10:FF:000001">
    <property type="entry name" value="(2E,6E)-farnesyl-diphosphate-specific ditrans,polycis-undecaprenyl-diphosphate synthase"/>
    <property type="match status" value="1"/>
</dbReference>
<dbReference type="EC" id="2.5.1.-" evidence="2"/>
<dbReference type="InterPro" id="IPR036424">
    <property type="entry name" value="UPP_synth-like_sf"/>
</dbReference>
<organism evidence="3 4">
    <name type="scientific">Christensenella hongkongensis</name>
    <dbReference type="NCBI Taxonomy" id="270498"/>
    <lineage>
        <taxon>Bacteria</taxon>
        <taxon>Bacillati</taxon>
        <taxon>Bacillota</taxon>
        <taxon>Clostridia</taxon>
        <taxon>Christensenellales</taxon>
        <taxon>Christensenellaceae</taxon>
        <taxon>Christensenella</taxon>
    </lineage>
</organism>
<dbReference type="GO" id="GO:0005829">
    <property type="term" value="C:cytosol"/>
    <property type="evidence" value="ECO:0007669"/>
    <property type="project" value="TreeGrafter"/>
</dbReference>
<keyword evidence="2" id="KW-0479">Metal-binding</keyword>
<dbReference type="PANTHER" id="PTHR10291:SF0">
    <property type="entry name" value="DEHYDRODOLICHYL DIPHOSPHATE SYNTHASE 2"/>
    <property type="match status" value="1"/>
</dbReference>
<dbReference type="CDD" id="cd00475">
    <property type="entry name" value="Cis_IPPS"/>
    <property type="match status" value="1"/>
</dbReference>
<dbReference type="InterPro" id="IPR018520">
    <property type="entry name" value="UPP_synth-like_CS"/>
</dbReference>
<evidence type="ECO:0000256" key="2">
    <source>
        <dbReference type="HAMAP-Rule" id="MF_01139"/>
    </source>
</evidence>
<feature type="active site" description="Proton acceptor" evidence="2">
    <location>
        <position position="77"/>
    </location>
</feature>
<feature type="binding site" evidence="2">
    <location>
        <position position="216"/>
    </location>
    <ligand>
        <name>Mg(2+)</name>
        <dbReference type="ChEBI" id="CHEBI:18420"/>
    </ligand>
</feature>
<comment type="subunit">
    <text evidence="2">Homodimer.</text>
</comment>
<comment type="caution">
    <text evidence="3">The sequence shown here is derived from an EMBL/GenBank/DDBJ whole genome shotgun (WGS) entry which is preliminary data.</text>
</comment>
<evidence type="ECO:0000313" key="3">
    <source>
        <dbReference type="EMBL" id="KKI49636.1"/>
    </source>
</evidence>
<dbReference type="NCBIfam" id="TIGR00055">
    <property type="entry name" value="uppS"/>
    <property type="match status" value="1"/>
</dbReference>
<comment type="cofactor">
    <cofactor evidence="2">
        <name>Mg(2+)</name>
        <dbReference type="ChEBI" id="CHEBI:18420"/>
    </cofactor>
    <text evidence="2">Binds 2 magnesium ions per subunit.</text>
</comment>
<dbReference type="PANTHER" id="PTHR10291">
    <property type="entry name" value="DEHYDRODOLICHYL DIPHOSPHATE SYNTHASE FAMILY MEMBER"/>
    <property type="match status" value="1"/>
</dbReference>
<feature type="binding site" evidence="2">
    <location>
        <position position="34"/>
    </location>
    <ligand>
        <name>substrate</name>
    </ligand>
</feature>
<name>A0A0M2NFA0_9FIRM</name>
<feature type="binding site" evidence="2">
    <location>
        <begin position="203"/>
        <end position="205"/>
    </location>
    <ligand>
        <name>substrate</name>
    </ligand>
</feature>
<feature type="binding site" evidence="2">
    <location>
        <begin position="74"/>
        <end position="76"/>
    </location>
    <ligand>
        <name>substrate</name>
    </ligand>
</feature>
<dbReference type="InterPro" id="IPR001441">
    <property type="entry name" value="UPP_synth-like"/>
</dbReference>
<dbReference type="Pfam" id="PF01255">
    <property type="entry name" value="Prenyltransf"/>
    <property type="match status" value="1"/>
</dbReference>
<reference evidence="3 4" key="1">
    <citation type="submission" date="2015-04" db="EMBL/GenBank/DDBJ databases">
        <title>Draft genome sequence of bacteremic isolate Catabacter hongkongensis type strain HKU16T.</title>
        <authorList>
            <person name="Lau S.K."/>
            <person name="Teng J.L."/>
            <person name="Huang Y."/>
            <person name="Curreem S.O."/>
            <person name="Tsui S.K."/>
            <person name="Woo P.C."/>
        </authorList>
    </citation>
    <scope>NUCLEOTIDE SEQUENCE [LARGE SCALE GENOMIC DNA]</scope>
    <source>
        <strain evidence="3 4">HKU16</strain>
    </source>
</reference>
<dbReference type="OrthoDB" id="4191603at2"/>
<keyword evidence="2" id="KW-0460">Magnesium</keyword>
<keyword evidence="1 2" id="KW-0808">Transferase</keyword>
<dbReference type="GO" id="GO:0008834">
    <property type="term" value="F:ditrans,polycis-undecaprenyl-diphosphate synthase [(2E,6E)-farnesyl-diphosphate specific] activity"/>
    <property type="evidence" value="ECO:0007669"/>
    <property type="project" value="TreeGrafter"/>
</dbReference>
<keyword evidence="4" id="KW-1185">Reference proteome</keyword>
<dbReference type="STRING" id="270498.CHK_2858"/>
<dbReference type="SUPFAM" id="SSF64005">
    <property type="entry name" value="Undecaprenyl diphosphate synthase"/>
    <property type="match status" value="1"/>
</dbReference>
<feature type="binding site" evidence="2">
    <location>
        <begin position="30"/>
        <end position="33"/>
    </location>
    <ligand>
        <name>substrate</name>
    </ligand>
</feature>
<evidence type="ECO:0000256" key="1">
    <source>
        <dbReference type="ARBA" id="ARBA00022679"/>
    </source>
</evidence>
<comment type="function">
    <text evidence="2">Catalyzes the condensation of isopentenyl diphosphate (IPP) with allylic pyrophosphates generating different type of terpenoids.</text>
</comment>
<dbReference type="Gene3D" id="3.40.1180.10">
    <property type="entry name" value="Decaprenyl diphosphate synthase-like"/>
    <property type="match status" value="1"/>
</dbReference>
<dbReference type="EMBL" id="LAYJ01000131">
    <property type="protein sequence ID" value="KKI49636.1"/>
    <property type="molecule type" value="Genomic_DNA"/>
</dbReference>
<feature type="binding site" evidence="2">
    <location>
        <position position="46"/>
    </location>
    <ligand>
        <name>substrate</name>
    </ligand>
</feature>
<feature type="active site" evidence="2">
    <location>
        <position position="29"/>
    </location>
</feature>
<dbReference type="GO" id="GO:0030145">
    <property type="term" value="F:manganese ion binding"/>
    <property type="evidence" value="ECO:0007669"/>
    <property type="project" value="TreeGrafter"/>
</dbReference>
<feature type="binding site" evidence="2">
    <location>
        <position position="42"/>
    </location>
    <ligand>
        <name>substrate</name>
    </ligand>
</feature>
<dbReference type="Proteomes" id="UP000034076">
    <property type="component" value="Unassembled WGS sequence"/>
</dbReference>
<evidence type="ECO:0000313" key="4">
    <source>
        <dbReference type="Proteomes" id="UP000034076"/>
    </source>
</evidence>
<dbReference type="NCBIfam" id="NF011405">
    <property type="entry name" value="PRK14830.1"/>
    <property type="match status" value="1"/>
</dbReference>
<dbReference type="HAMAP" id="MF_01139">
    <property type="entry name" value="ISPT"/>
    <property type="match status" value="1"/>
</dbReference>
<dbReference type="RefSeq" id="WP_059108599.1">
    <property type="nucleotide sequence ID" value="NZ_LAYJ01000131.1"/>
</dbReference>
<accession>A0A0M2NFA0</accession>